<dbReference type="InterPro" id="IPR000504">
    <property type="entry name" value="RRM_dom"/>
</dbReference>
<keyword evidence="6" id="KW-1185">Reference proteome</keyword>
<evidence type="ECO:0000256" key="1">
    <source>
        <dbReference type="PROSITE-ProRule" id="PRU00176"/>
    </source>
</evidence>
<evidence type="ECO:0000313" key="4">
    <source>
        <dbReference type="EMBL" id="CAI3988595.1"/>
    </source>
</evidence>
<dbReference type="EMBL" id="CAMXCT020001282">
    <property type="protein sequence ID" value="CAL1141970.1"/>
    <property type="molecule type" value="Genomic_DNA"/>
</dbReference>
<accession>A0A9P1FVS2</accession>
<dbReference type="SUPFAM" id="SSF54928">
    <property type="entry name" value="RNA-binding domain, RBD"/>
    <property type="match status" value="3"/>
</dbReference>
<reference evidence="5 6" key="2">
    <citation type="submission" date="2024-05" db="EMBL/GenBank/DDBJ databases">
        <authorList>
            <person name="Chen Y."/>
            <person name="Shah S."/>
            <person name="Dougan E. K."/>
            <person name="Thang M."/>
            <person name="Chan C."/>
        </authorList>
    </citation>
    <scope>NUCLEOTIDE SEQUENCE [LARGE SCALE GENOMIC DNA]</scope>
</reference>
<feature type="domain" description="RRM" evidence="3">
    <location>
        <begin position="1"/>
        <end position="61"/>
    </location>
</feature>
<evidence type="ECO:0000256" key="2">
    <source>
        <dbReference type="SAM" id="MobiDB-lite"/>
    </source>
</evidence>
<sequence>NITEDELRKEFEPYGEVEEVFIKAFITYASPEDAQIAKEATDTKLKFPGAERPCDVMLAKNQGMSGSPGPAGAAPQALAAEAPRKVFVGSMPDGIEAEVVRSAFSVYGVVEEFGAMGWELFLKQGCESGRQWGFVTFASPEEAANAQEQTNGVLCFEGSIRPCQVTLARNQGLYGNGSLKPSPIIDNGPKKTTLLSPLPAMQDFPVQDMTIQSQHWGFVTFATSQQALDAKESCDRTLMLPGWVSLTMLLVLTPAGRRQEPARGSHGSHGSYSQGGSYSSNSRAPGYGATSGSYGGSRSSGPIKRPAVIGATDSMLGQGGQGTQGIPAARSYGTKGGDRNGYGTHRSHESHPYAQETRSTTSVGGPCKIFVGSLPDGCQEEMVRDEFSRYGRITDVYLKQGCESGKQWAFVIYSSAEEAGVFWRIPTQRIRDVKAKLAKESTDKILKLPGASKPCEAGREVMLAKNQGMYGQGKLGTDLRNALQSLSHPRAMSQLPMGKAPHGCDDVTALKGRARRLTSADDAQVFVSPSATIEEAKGAAVLKTSTSLELLKSMRACAAGVWITEDHGD</sequence>
<dbReference type="PROSITE" id="PS50102">
    <property type="entry name" value="RRM"/>
    <property type="match status" value="3"/>
</dbReference>
<feature type="domain" description="RRM" evidence="3">
    <location>
        <begin position="367"/>
        <end position="440"/>
    </location>
</feature>
<gene>
    <name evidence="4" type="ORF">C1SCF055_LOCUS15743</name>
</gene>
<proteinExistence type="predicted"/>
<reference evidence="4" key="1">
    <citation type="submission" date="2022-10" db="EMBL/GenBank/DDBJ databases">
        <authorList>
            <person name="Chen Y."/>
            <person name="Dougan E. K."/>
            <person name="Chan C."/>
            <person name="Rhodes N."/>
            <person name="Thang M."/>
        </authorList>
    </citation>
    <scope>NUCLEOTIDE SEQUENCE</scope>
</reference>
<feature type="region of interest" description="Disordered" evidence="2">
    <location>
        <begin position="257"/>
        <end position="362"/>
    </location>
</feature>
<dbReference type="PANTHER" id="PTHR23147">
    <property type="entry name" value="SERINE/ARGININE RICH SPLICING FACTOR"/>
    <property type="match status" value="1"/>
</dbReference>
<dbReference type="AlphaFoldDB" id="A0A9P1FVS2"/>
<name>A0A9P1FVS2_9DINO</name>
<feature type="non-terminal residue" evidence="4">
    <location>
        <position position="569"/>
    </location>
</feature>
<evidence type="ECO:0000259" key="3">
    <source>
        <dbReference type="PROSITE" id="PS50102"/>
    </source>
</evidence>
<dbReference type="CDD" id="cd00590">
    <property type="entry name" value="RRM_SF"/>
    <property type="match status" value="1"/>
</dbReference>
<feature type="non-terminal residue" evidence="4">
    <location>
        <position position="1"/>
    </location>
</feature>
<dbReference type="OrthoDB" id="267048at2759"/>
<keyword evidence="1" id="KW-0694">RNA-binding</keyword>
<protein>
    <submittedName>
        <fullName evidence="5">Flowering time control protein FCA (OsFCA) (RFCA)</fullName>
    </submittedName>
</protein>
<dbReference type="Proteomes" id="UP001152797">
    <property type="component" value="Unassembled WGS sequence"/>
</dbReference>
<organism evidence="4">
    <name type="scientific">Cladocopium goreaui</name>
    <dbReference type="NCBI Taxonomy" id="2562237"/>
    <lineage>
        <taxon>Eukaryota</taxon>
        <taxon>Sar</taxon>
        <taxon>Alveolata</taxon>
        <taxon>Dinophyceae</taxon>
        <taxon>Suessiales</taxon>
        <taxon>Symbiodiniaceae</taxon>
        <taxon>Cladocopium</taxon>
    </lineage>
</organism>
<dbReference type="Gene3D" id="3.30.70.330">
    <property type="match status" value="3"/>
</dbReference>
<dbReference type="InterPro" id="IPR012677">
    <property type="entry name" value="Nucleotide-bd_a/b_plait_sf"/>
</dbReference>
<dbReference type="SMART" id="SM00360">
    <property type="entry name" value="RRM"/>
    <property type="match status" value="3"/>
</dbReference>
<dbReference type="GO" id="GO:0003723">
    <property type="term" value="F:RNA binding"/>
    <property type="evidence" value="ECO:0007669"/>
    <property type="project" value="UniProtKB-UniRule"/>
</dbReference>
<dbReference type="InterPro" id="IPR050907">
    <property type="entry name" value="SRSF"/>
</dbReference>
<feature type="domain" description="RRM" evidence="3">
    <location>
        <begin position="84"/>
        <end position="170"/>
    </location>
</feature>
<dbReference type="EMBL" id="CAMXCT010001282">
    <property type="protein sequence ID" value="CAI3988595.1"/>
    <property type="molecule type" value="Genomic_DNA"/>
</dbReference>
<evidence type="ECO:0000313" key="5">
    <source>
        <dbReference type="EMBL" id="CAL4775907.1"/>
    </source>
</evidence>
<dbReference type="InterPro" id="IPR035979">
    <property type="entry name" value="RBD_domain_sf"/>
</dbReference>
<dbReference type="EMBL" id="CAMXCT030001282">
    <property type="protein sequence ID" value="CAL4775907.1"/>
    <property type="molecule type" value="Genomic_DNA"/>
</dbReference>
<dbReference type="Pfam" id="PF00076">
    <property type="entry name" value="RRM_1"/>
    <property type="match status" value="3"/>
</dbReference>
<feature type="compositionally biased region" description="Low complexity" evidence="2">
    <location>
        <begin position="264"/>
        <end position="301"/>
    </location>
</feature>
<evidence type="ECO:0000313" key="6">
    <source>
        <dbReference type="Proteomes" id="UP001152797"/>
    </source>
</evidence>
<comment type="caution">
    <text evidence="4">The sequence shown here is derived from an EMBL/GenBank/DDBJ whole genome shotgun (WGS) entry which is preliminary data.</text>
</comment>